<feature type="region of interest" description="Disordered" evidence="5">
    <location>
        <begin position="1"/>
        <end position="286"/>
    </location>
</feature>
<feature type="compositionally biased region" description="Low complexity" evidence="5">
    <location>
        <begin position="139"/>
        <end position="152"/>
    </location>
</feature>
<dbReference type="GO" id="GO:0016020">
    <property type="term" value="C:membrane"/>
    <property type="evidence" value="ECO:0007669"/>
    <property type="project" value="UniProtKB-SubCell"/>
</dbReference>
<feature type="compositionally biased region" description="Basic and acidic residues" evidence="5">
    <location>
        <begin position="39"/>
        <end position="58"/>
    </location>
</feature>
<keyword evidence="8" id="KW-1185">Reference proteome</keyword>
<feature type="compositionally biased region" description="Low complexity" evidence="5">
    <location>
        <begin position="59"/>
        <end position="78"/>
    </location>
</feature>
<dbReference type="PANTHER" id="PTHR13396:SF5">
    <property type="entry name" value="NEDD4 FAMILY INTERACTING PROTEIN"/>
    <property type="match status" value="1"/>
</dbReference>
<sequence length="540" mass="56024">MASLFGRPTSGYHLPADHDAHSLAQPDYDAFAAPDDDDDHHHDSEPARHPHPNSHDHAAPASSARPATTSGPAAPSRTHSIPGGYDFEPQQEPARAPAVPIRSRPSSLYGGAPSALLDHAATDNDDDDDDSHRYGRPHGAASSSAAAGAGSATGWRGIVARLRGQGPPGARSAHDGAGADARESHGLLFSHDESEETDSEQQQRTSRFGAPSSSSYPPPSLHHSHMPLPARPPQFAAPSASSGAGPAAGAGGRVFGGGQGNDGVFANLAAKPDNPSGDIVGEGPGKDEVLPPYEAAQLDPSPQYWETTVITPGLYGPDDILVDGLPVGNLFSFAWNLLVSMSFQFVGFILTYILHTTHAAKNGSRAGLGVTLIQLGFYLKQRTDHPEFLDDDPLSSGDETGLNGALGPADTDAERWSWWGGGFDDTATGGAATATLAALGSLPTQVGSAFGSMLDASDPDAAAAAASATPFPTLMGDGVSDAEMMRMSMAANEWMAFAMVTVGSFLLIGSCLAYWRAYRYSRAIRDGQGPGADSENVVAF</sequence>
<name>A0A194SD75_RHOGW</name>
<proteinExistence type="predicted"/>
<evidence type="ECO:0000313" key="8">
    <source>
        <dbReference type="Proteomes" id="UP000053890"/>
    </source>
</evidence>
<evidence type="ECO:0000313" key="7">
    <source>
        <dbReference type="EMBL" id="KPV78564.1"/>
    </source>
</evidence>
<evidence type="ECO:0008006" key="9">
    <source>
        <dbReference type="Google" id="ProtNLM"/>
    </source>
</evidence>
<evidence type="ECO:0000256" key="5">
    <source>
        <dbReference type="SAM" id="MobiDB-lite"/>
    </source>
</evidence>
<evidence type="ECO:0000256" key="6">
    <source>
        <dbReference type="SAM" id="Phobius"/>
    </source>
</evidence>
<comment type="subcellular location">
    <subcellularLocation>
        <location evidence="1">Membrane</location>
        <topology evidence="1">Multi-pass membrane protein</topology>
    </subcellularLocation>
</comment>
<organism evidence="7 8">
    <name type="scientific">Rhodotorula graminis (strain WP1)</name>
    <dbReference type="NCBI Taxonomy" id="578459"/>
    <lineage>
        <taxon>Eukaryota</taxon>
        <taxon>Fungi</taxon>
        <taxon>Dikarya</taxon>
        <taxon>Basidiomycota</taxon>
        <taxon>Pucciniomycotina</taxon>
        <taxon>Microbotryomycetes</taxon>
        <taxon>Sporidiobolales</taxon>
        <taxon>Sporidiobolaceae</taxon>
        <taxon>Rhodotorula</taxon>
    </lineage>
</organism>
<evidence type="ECO:0000256" key="3">
    <source>
        <dbReference type="ARBA" id="ARBA00022989"/>
    </source>
</evidence>
<dbReference type="GO" id="GO:0007034">
    <property type="term" value="P:vacuolar transport"/>
    <property type="evidence" value="ECO:0007669"/>
    <property type="project" value="InterPro"/>
</dbReference>
<dbReference type="STRING" id="578459.A0A194SD75"/>
<evidence type="ECO:0000256" key="1">
    <source>
        <dbReference type="ARBA" id="ARBA00004141"/>
    </source>
</evidence>
<dbReference type="GO" id="GO:0031398">
    <property type="term" value="P:positive regulation of protein ubiquitination"/>
    <property type="evidence" value="ECO:0007669"/>
    <property type="project" value="TreeGrafter"/>
</dbReference>
<dbReference type="Proteomes" id="UP000053890">
    <property type="component" value="Unassembled WGS sequence"/>
</dbReference>
<keyword evidence="3 6" id="KW-1133">Transmembrane helix</keyword>
<dbReference type="Pfam" id="PF10176">
    <property type="entry name" value="NEDD4_Bsd2"/>
    <property type="match status" value="1"/>
</dbReference>
<feature type="compositionally biased region" description="Low complexity" evidence="5">
    <location>
        <begin position="233"/>
        <end position="245"/>
    </location>
</feature>
<feature type="compositionally biased region" description="Gly residues" evidence="5">
    <location>
        <begin position="246"/>
        <end position="261"/>
    </location>
</feature>
<dbReference type="GO" id="GO:0005794">
    <property type="term" value="C:Golgi apparatus"/>
    <property type="evidence" value="ECO:0007669"/>
    <property type="project" value="TreeGrafter"/>
</dbReference>
<dbReference type="GeneID" id="28976059"/>
<gene>
    <name evidence="7" type="ORF">RHOBADRAFT_51018</name>
</gene>
<dbReference type="GO" id="GO:0006511">
    <property type="term" value="P:ubiquitin-dependent protein catabolic process"/>
    <property type="evidence" value="ECO:0007669"/>
    <property type="project" value="TreeGrafter"/>
</dbReference>
<evidence type="ECO:0000256" key="4">
    <source>
        <dbReference type="ARBA" id="ARBA00023136"/>
    </source>
</evidence>
<keyword evidence="4 6" id="KW-0472">Membrane</keyword>
<dbReference type="GO" id="GO:0005783">
    <property type="term" value="C:endoplasmic reticulum"/>
    <property type="evidence" value="ECO:0007669"/>
    <property type="project" value="TreeGrafter"/>
</dbReference>
<keyword evidence="2 6" id="KW-0812">Transmembrane</keyword>
<dbReference type="AlphaFoldDB" id="A0A194SD75"/>
<dbReference type="PANTHER" id="PTHR13396">
    <property type="entry name" value="NEDD4 FAMILY INTERACTING PROTEIN 1/2"/>
    <property type="match status" value="1"/>
</dbReference>
<feature type="transmembrane region" description="Helical" evidence="6">
    <location>
        <begin position="494"/>
        <end position="515"/>
    </location>
</feature>
<dbReference type="OrthoDB" id="10003116at2759"/>
<dbReference type="OMA" id="RWSWWGG"/>
<dbReference type="RefSeq" id="XP_018274613.1">
    <property type="nucleotide sequence ID" value="XM_018415611.1"/>
</dbReference>
<evidence type="ECO:0000256" key="2">
    <source>
        <dbReference type="ARBA" id="ARBA00022692"/>
    </source>
</evidence>
<dbReference type="InterPro" id="IPR019325">
    <property type="entry name" value="NEDD4/Bsd2"/>
</dbReference>
<feature type="compositionally biased region" description="Low complexity" evidence="5">
    <location>
        <begin position="200"/>
        <end position="215"/>
    </location>
</feature>
<protein>
    <recommendedName>
        <fullName evidence="9">Metal homeostatis protein bsd2</fullName>
    </recommendedName>
</protein>
<accession>A0A194SD75</accession>
<dbReference type="GO" id="GO:0030001">
    <property type="term" value="P:metal ion transport"/>
    <property type="evidence" value="ECO:0007669"/>
    <property type="project" value="InterPro"/>
</dbReference>
<reference evidence="7 8" key="1">
    <citation type="journal article" date="2015" name="Front. Microbiol.">
        <title>Genome sequence of the plant growth promoting endophytic yeast Rhodotorula graminis WP1.</title>
        <authorList>
            <person name="Firrincieli A."/>
            <person name="Otillar R."/>
            <person name="Salamov A."/>
            <person name="Schmutz J."/>
            <person name="Khan Z."/>
            <person name="Redman R.S."/>
            <person name="Fleck N.D."/>
            <person name="Lindquist E."/>
            <person name="Grigoriev I.V."/>
            <person name="Doty S.L."/>
        </authorList>
    </citation>
    <scope>NUCLEOTIDE SEQUENCE [LARGE SCALE GENOMIC DNA]</scope>
    <source>
        <strain evidence="7 8">WP1</strain>
    </source>
</reference>
<dbReference type="EMBL" id="KQ474073">
    <property type="protein sequence ID" value="KPV78564.1"/>
    <property type="molecule type" value="Genomic_DNA"/>
</dbReference>
<dbReference type="GO" id="GO:0048471">
    <property type="term" value="C:perinuclear region of cytoplasm"/>
    <property type="evidence" value="ECO:0007669"/>
    <property type="project" value="TreeGrafter"/>
</dbReference>
<dbReference type="CDD" id="cd22212">
    <property type="entry name" value="NDFIP-like"/>
    <property type="match status" value="1"/>
</dbReference>